<evidence type="ECO:0000313" key="2">
    <source>
        <dbReference type="Proteomes" id="UP000053732"/>
    </source>
</evidence>
<dbReference type="EMBL" id="HG793136">
    <property type="protein sequence ID" value="CRL19681.1"/>
    <property type="molecule type" value="Genomic_DNA"/>
</dbReference>
<accession>A0A0G4P029</accession>
<dbReference type="Proteomes" id="UP000053732">
    <property type="component" value="Unassembled WGS sequence"/>
</dbReference>
<sequence length="40" mass="4727">MTSKNYSLIDCVVPAERLRDAMVDARSRRSVIRKEIRSRF</sequence>
<evidence type="ECO:0000313" key="1">
    <source>
        <dbReference type="EMBL" id="CRL19681.1"/>
    </source>
</evidence>
<keyword evidence="2" id="KW-1185">Reference proteome</keyword>
<name>A0A0G4P029_PENC3</name>
<protein>
    <submittedName>
        <fullName evidence="1">Str. FM013</fullName>
    </submittedName>
</protein>
<proteinExistence type="predicted"/>
<reference evidence="1 2" key="1">
    <citation type="journal article" date="2014" name="Nat. Commun.">
        <title>Multiple recent horizontal transfers of a large genomic region in cheese making fungi.</title>
        <authorList>
            <person name="Cheeseman K."/>
            <person name="Ropars J."/>
            <person name="Renault P."/>
            <person name="Dupont J."/>
            <person name="Gouzy J."/>
            <person name="Branca A."/>
            <person name="Abraham A.L."/>
            <person name="Ceppi M."/>
            <person name="Conseiller E."/>
            <person name="Debuchy R."/>
            <person name="Malagnac F."/>
            <person name="Goarin A."/>
            <person name="Silar P."/>
            <person name="Lacoste S."/>
            <person name="Sallet E."/>
            <person name="Bensimon A."/>
            <person name="Giraud T."/>
            <person name="Brygoo Y."/>
        </authorList>
    </citation>
    <scope>NUCLEOTIDE SEQUENCE [LARGE SCALE GENOMIC DNA]</scope>
    <source>
        <strain evidence="2">FM 013</strain>
    </source>
</reference>
<organism evidence="1 2">
    <name type="scientific">Penicillium camemberti (strain FM 013)</name>
    <dbReference type="NCBI Taxonomy" id="1429867"/>
    <lineage>
        <taxon>Eukaryota</taxon>
        <taxon>Fungi</taxon>
        <taxon>Dikarya</taxon>
        <taxon>Ascomycota</taxon>
        <taxon>Pezizomycotina</taxon>
        <taxon>Eurotiomycetes</taxon>
        <taxon>Eurotiomycetidae</taxon>
        <taxon>Eurotiales</taxon>
        <taxon>Aspergillaceae</taxon>
        <taxon>Penicillium</taxon>
    </lineage>
</organism>
<gene>
    <name evidence="1" type="ORF">PCAMFM013_S003g000472</name>
</gene>
<dbReference type="AlphaFoldDB" id="A0A0G4P029"/>